<evidence type="ECO:0000313" key="2">
    <source>
        <dbReference type="Proteomes" id="UP001211872"/>
    </source>
</evidence>
<evidence type="ECO:0000313" key="1">
    <source>
        <dbReference type="EMBL" id="WBO85938.1"/>
    </source>
</evidence>
<dbReference type="EMBL" id="CP115396">
    <property type="protein sequence ID" value="WBO85938.1"/>
    <property type="molecule type" value="Genomic_DNA"/>
</dbReference>
<dbReference type="RefSeq" id="WP_270128543.1">
    <property type="nucleotide sequence ID" value="NZ_CP115396.1"/>
</dbReference>
<gene>
    <name evidence="1" type="ORF">O9Z63_06715</name>
</gene>
<keyword evidence="2" id="KW-1185">Reference proteome</keyword>
<name>A0ABY7PSY4_9BACT</name>
<reference evidence="1 2" key="1">
    <citation type="journal article" date="2011" name="Int. J. Syst. Evol. Microbiol.">
        <title>Hymenobacter yonginensis sp. nov., isolated from a mesotrophic artificial lake.</title>
        <authorList>
            <person name="Joung Y."/>
            <person name="Cho S.H."/>
            <person name="Kim H."/>
            <person name="Kim S.B."/>
            <person name="Joh K."/>
        </authorList>
    </citation>
    <scope>NUCLEOTIDE SEQUENCE [LARGE SCALE GENOMIC DNA]</scope>
    <source>
        <strain evidence="1 2">KCTC 22745</strain>
    </source>
</reference>
<proteinExistence type="predicted"/>
<dbReference type="Gene3D" id="3.40.50.2000">
    <property type="entry name" value="Glycogen Phosphorylase B"/>
    <property type="match status" value="1"/>
</dbReference>
<sequence>MLKPLDDTRMFGKFGRTLAGRPDTVVHIAGRAAPHPADAPANLHTHTLLRGTRLSLDRLQAQLRYGQLLRQLQPRLVVVHAPELLPLTLLWQALGRGRHFLYDVRENYALNIRTQRVYPAWLRGLLAGAVRGLETLAARRAARVLLAERSYAAELPFAQPENTIVLENKYQPQPGETLPAQAGPMPAPGQPLRLLYSGTISELNGVFEAVAFAQNLRQHWPTAQLTIIGFCQQPAVLARLLQLVATEPGVVLIGGDVPVPHARIVAEIQRSHLGLLPYRPHPSSAQCVPTKLYEYLAHALPLLMPPNPLWQQVAAPYASAITVDFPHVSSEFVAELTTRQFYPDGPPAAALWAAEAIKLGAVVDSIR</sequence>
<dbReference type="Proteomes" id="UP001211872">
    <property type="component" value="Chromosome"/>
</dbReference>
<dbReference type="SUPFAM" id="SSF53756">
    <property type="entry name" value="UDP-Glycosyltransferase/glycogen phosphorylase"/>
    <property type="match status" value="1"/>
</dbReference>
<protein>
    <submittedName>
        <fullName evidence="1">Glycosyltransferase</fullName>
    </submittedName>
</protein>
<accession>A0ABY7PSY4</accession>
<organism evidence="1 2">
    <name type="scientific">Hymenobacter yonginensis</name>
    <dbReference type="NCBI Taxonomy" id="748197"/>
    <lineage>
        <taxon>Bacteria</taxon>
        <taxon>Pseudomonadati</taxon>
        <taxon>Bacteroidota</taxon>
        <taxon>Cytophagia</taxon>
        <taxon>Cytophagales</taxon>
        <taxon>Hymenobacteraceae</taxon>
        <taxon>Hymenobacter</taxon>
    </lineage>
</organism>